<reference evidence="1 2" key="1">
    <citation type="journal article" date="2013" name="BMC Genomics">
        <title>The miniature genome of a carnivorous plant Genlisea aurea contains a low number of genes and short non-coding sequences.</title>
        <authorList>
            <person name="Leushkin E.V."/>
            <person name="Sutormin R.A."/>
            <person name="Nabieva E.R."/>
            <person name="Penin A.A."/>
            <person name="Kondrashov A.S."/>
            <person name="Logacheva M.D."/>
        </authorList>
    </citation>
    <scope>NUCLEOTIDE SEQUENCE [LARGE SCALE GENOMIC DNA]</scope>
</reference>
<accession>S8E2Z6</accession>
<dbReference type="OrthoDB" id="49016at2759"/>
<dbReference type="EMBL" id="AUSU01001837">
    <property type="protein sequence ID" value="EPS70068.1"/>
    <property type="molecule type" value="Genomic_DNA"/>
</dbReference>
<proteinExistence type="predicted"/>
<keyword evidence="2" id="KW-1185">Reference proteome</keyword>
<dbReference type="Proteomes" id="UP000015453">
    <property type="component" value="Unassembled WGS sequence"/>
</dbReference>
<protein>
    <submittedName>
        <fullName evidence="1">Uncharacterized protein</fullName>
    </submittedName>
</protein>
<dbReference type="AlphaFoldDB" id="S8E2Z6"/>
<gene>
    <name evidence="1" type="ORF">M569_04697</name>
</gene>
<name>S8E2Z6_9LAMI</name>
<evidence type="ECO:0000313" key="1">
    <source>
        <dbReference type="EMBL" id="EPS70068.1"/>
    </source>
</evidence>
<sequence>MVFHVALRHWLRPRRAPRDFFIWDFQSSVGVWGWKRNASIDPDFCFRRNKSGGVFGSGMAVRPTMVRFPGDPAEQESSGLPWGMTLTPFASKDENGVPPVY</sequence>
<organism evidence="1 2">
    <name type="scientific">Genlisea aurea</name>
    <dbReference type="NCBI Taxonomy" id="192259"/>
    <lineage>
        <taxon>Eukaryota</taxon>
        <taxon>Viridiplantae</taxon>
        <taxon>Streptophyta</taxon>
        <taxon>Embryophyta</taxon>
        <taxon>Tracheophyta</taxon>
        <taxon>Spermatophyta</taxon>
        <taxon>Magnoliopsida</taxon>
        <taxon>eudicotyledons</taxon>
        <taxon>Gunneridae</taxon>
        <taxon>Pentapetalae</taxon>
        <taxon>asterids</taxon>
        <taxon>lamiids</taxon>
        <taxon>Lamiales</taxon>
        <taxon>Lentibulariaceae</taxon>
        <taxon>Genlisea</taxon>
    </lineage>
</organism>
<comment type="caution">
    <text evidence="1">The sequence shown here is derived from an EMBL/GenBank/DDBJ whole genome shotgun (WGS) entry which is preliminary data.</text>
</comment>
<evidence type="ECO:0000313" key="2">
    <source>
        <dbReference type="Proteomes" id="UP000015453"/>
    </source>
</evidence>
<feature type="non-terminal residue" evidence="1">
    <location>
        <position position="101"/>
    </location>
</feature>